<name>A0A4P9YQQ0_ROZAC</name>
<proteinExistence type="predicted"/>
<evidence type="ECO:0000313" key="2">
    <source>
        <dbReference type="Proteomes" id="UP000281549"/>
    </source>
</evidence>
<dbReference type="AlphaFoldDB" id="A0A4P9YQQ0"/>
<dbReference type="Proteomes" id="UP000281549">
    <property type="component" value="Unassembled WGS sequence"/>
</dbReference>
<protein>
    <submittedName>
        <fullName evidence="1">Uncharacterized protein</fullName>
    </submittedName>
</protein>
<organism evidence="1 2">
    <name type="scientific">Rozella allomycis (strain CSF55)</name>
    <dbReference type="NCBI Taxonomy" id="988480"/>
    <lineage>
        <taxon>Eukaryota</taxon>
        <taxon>Fungi</taxon>
        <taxon>Fungi incertae sedis</taxon>
        <taxon>Cryptomycota</taxon>
        <taxon>Cryptomycota incertae sedis</taxon>
        <taxon>Rozella</taxon>
    </lineage>
</organism>
<dbReference type="EMBL" id="ML004914">
    <property type="protein sequence ID" value="RKP22014.1"/>
    <property type="molecule type" value="Genomic_DNA"/>
</dbReference>
<evidence type="ECO:0000313" key="1">
    <source>
        <dbReference type="EMBL" id="RKP22014.1"/>
    </source>
</evidence>
<sequence>MPTTDMFHISHDIELIRNICSSEPTYVTLEPNVLMSNFDRLYQRKSNNNEMNTSKSITLNYCTDEDHVIPCTTMNDAYRPKISSDDSIGDTKQRLAFKKRDFTSSVSLRADFLVATNDLSGTLKLPMQNLTNRNTSTLTQNRGDSVYKSLIYEDFEKDTGLTIRPKVPDSYIASKENHVSDTVDNVVFGYDDVDYATVQKNSFLSSSNIEERSKYIKNPGSVVLSMENENSTNIYLSEVQSRNLKADHYKTKIGQGSINFYESTTKSAYIELGSNFKARKKIINPTCINFCDDFMESSANPASKDWILPLVIESESKPRKNDSNKSHICFGDDNITHRLPKLDIGSDSQKPVRVAKTMRDIKVQNLFEENEDKSLSKNRFITNNMINFGDRSDLYNKKIARAKNNKEKYSDNVSFGENYQTILFEDTKNFPTHKSFIDSYTKGLEARKKNLSNNLSRVNLNYES</sequence>
<gene>
    <name evidence="1" type="ORF">ROZALSC1DRAFT_20028</name>
</gene>
<accession>A0A4P9YQQ0</accession>
<reference evidence="2" key="1">
    <citation type="journal article" date="2018" name="Nat. Microbiol.">
        <title>Leveraging single-cell genomics to expand the fungal tree of life.</title>
        <authorList>
            <person name="Ahrendt S.R."/>
            <person name="Quandt C.A."/>
            <person name="Ciobanu D."/>
            <person name="Clum A."/>
            <person name="Salamov A."/>
            <person name="Andreopoulos B."/>
            <person name="Cheng J.F."/>
            <person name="Woyke T."/>
            <person name="Pelin A."/>
            <person name="Henrissat B."/>
            <person name="Reynolds N.K."/>
            <person name="Benny G.L."/>
            <person name="Smith M.E."/>
            <person name="James T.Y."/>
            <person name="Grigoriev I.V."/>
        </authorList>
    </citation>
    <scope>NUCLEOTIDE SEQUENCE [LARGE SCALE GENOMIC DNA]</scope>
    <source>
        <strain evidence="2">CSF55</strain>
    </source>
</reference>